<dbReference type="RefSeq" id="WP_162672492.1">
    <property type="nucleotide sequence ID" value="NZ_LR593886.1"/>
</dbReference>
<reference evidence="1 2" key="1">
    <citation type="submission" date="2019-05" db="EMBL/GenBank/DDBJ databases">
        <authorList>
            <consortium name="Science for Life Laboratories"/>
        </authorList>
    </citation>
    <scope>NUCLEOTIDE SEQUENCE [LARGE SCALE GENOMIC DNA]</scope>
    <source>
        <strain evidence="1">Soil9</strain>
    </source>
</reference>
<evidence type="ECO:0000313" key="1">
    <source>
        <dbReference type="EMBL" id="VTS01577.1"/>
    </source>
</evidence>
<dbReference type="AlphaFoldDB" id="A0A6P2DGX4"/>
<name>A0A6P2DGX4_9BACT</name>
<sequence length="78" mass="8085">MLNPLARLRDARASNPSGATVPVFAGDVQDVCAPLDPKAPPVAALVELALPVERPGAQIRVPGAHLDKVIELASKKAN</sequence>
<keyword evidence="2" id="KW-1185">Reference proteome</keyword>
<proteinExistence type="predicted"/>
<dbReference type="Proteomes" id="UP000464178">
    <property type="component" value="Chromosome"/>
</dbReference>
<organism evidence="1 2">
    <name type="scientific">Gemmata massiliana</name>
    <dbReference type="NCBI Taxonomy" id="1210884"/>
    <lineage>
        <taxon>Bacteria</taxon>
        <taxon>Pseudomonadati</taxon>
        <taxon>Planctomycetota</taxon>
        <taxon>Planctomycetia</taxon>
        <taxon>Gemmatales</taxon>
        <taxon>Gemmataceae</taxon>
        <taxon>Gemmata</taxon>
    </lineage>
</organism>
<accession>A0A6P2DGX4</accession>
<evidence type="ECO:0000313" key="2">
    <source>
        <dbReference type="Proteomes" id="UP000464178"/>
    </source>
</evidence>
<gene>
    <name evidence="1" type="ORF">SOIL9_78030</name>
</gene>
<dbReference type="EMBL" id="LR593886">
    <property type="protein sequence ID" value="VTS01577.1"/>
    <property type="molecule type" value="Genomic_DNA"/>
</dbReference>
<dbReference type="KEGG" id="gms:SOIL9_78030"/>
<protein>
    <submittedName>
        <fullName evidence="1">Uncharacterized protein</fullName>
    </submittedName>
</protein>